<reference evidence="1 2" key="1">
    <citation type="journal article" date="2019" name="Sci. Rep.">
        <title>Orb-weaving spider Araneus ventricosus genome elucidates the spidroin gene catalogue.</title>
        <authorList>
            <person name="Kono N."/>
            <person name="Nakamura H."/>
            <person name="Ohtoshi R."/>
            <person name="Moran D.A.P."/>
            <person name="Shinohara A."/>
            <person name="Yoshida Y."/>
            <person name="Fujiwara M."/>
            <person name="Mori M."/>
            <person name="Tomita M."/>
            <person name="Arakawa K."/>
        </authorList>
    </citation>
    <scope>NUCLEOTIDE SEQUENCE [LARGE SCALE GENOMIC DNA]</scope>
</reference>
<protein>
    <submittedName>
        <fullName evidence="1">Uncharacterized protein</fullName>
    </submittedName>
</protein>
<dbReference type="Proteomes" id="UP000499080">
    <property type="component" value="Unassembled WGS sequence"/>
</dbReference>
<comment type="caution">
    <text evidence="1">The sequence shown here is derived from an EMBL/GenBank/DDBJ whole genome shotgun (WGS) entry which is preliminary data.</text>
</comment>
<keyword evidence="2" id="KW-1185">Reference proteome</keyword>
<evidence type="ECO:0000313" key="2">
    <source>
        <dbReference type="Proteomes" id="UP000499080"/>
    </source>
</evidence>
<gene>
    <name evidence="1" type="ORF">AVEN_117119_1</name>
</gene>
<organism evidence="1 2">
    <name type="scientific">Araneus ventricosus</name>
    <name type="common">Orbweaver spider</name>
    <name type="synonym">Epeira ventricosa</name>
    <dbReference type="NCBI Taxonomy" id="182803"/>
    <lineage>
        <taxon>Eukaryota</taxon>
        <taxon>Metazoa</taxon>
        <taxon>Ecdysozoa</taxon>
        <taxon>Arthropoda</taxon>
        <taxon>Chelicerata</taxon>
        <taxon>Arachnida</taxon>
        <taxon>Araneae</taxon>
        <taxon>Araneomorphae</taxon>
        <taxon>Entelegynae</taxon>
        <taxon>Araneoidea</taxon>
        <taxon>Araneidae</taxon>
        <taxon>Araneus</taxon>
    </lineage>
</organism>
<dbReference type="AlphaFoldDB" id="A0A4Y2KBK3"/>
<proteinExistence type="predicted"/>
<sequence length="145" mass="16897">MHYPTSINVLQKALPTILNCYDTPCRAKQSLITCATPYHRRRYVCTTAVINVFMPYFQCQSGVGRENKEKNTNMCTRPCRRQSSQTSTRQQRGFDKRQIYQAADPHWRRLFGRIESRTCDPPSSYSRLFHLSTAPLPFFRTVPSL</sequence>
<dbReference type="EMBL" id="BGPR01004350">
    <property type="protein sequence ID" value="GBM98712.1"/>
    <property type="molecule type" value="Genomic_DNA"/>
</dbReference>
<accession>A0A4Y2KBK3</accession>
<evidence type="ECO:0000313" key="1">
    <source>
        <dbReference type="EMBL" id="GBM98712.1"/>
    </source>
</evidence>
<name>A0A4Y2KBK3_ARAVE</name>